<keyword evidence="2" id="KW-1185">Reference proteome</keyword>
<proteinExistence type="predicted"/>
<dbReference type="Proteomes" id="UP001218218">
    <property type="component" value="Unassembled WGS sequence"/>
</dbReference>
<reference evidence="1" key="1">
    <citation type="submission" date="2023-03" db="EMBL/GenBank/DDBJ databases">
        <title>Massive genome expansion in bonnet fungi (Mycena s.s.) driven by repeated elements and novel gene families across ecological guilds.</title>
        <authorList>
            <consortium name="Lawrence Berkeley National Laboratory"/>
            <person name="Harder C.B."/>
            <person name="Miyauchi S."/>
            <person name="Viragh M."/>
            <person name="Kuo A."/>
            <person name="Thoen E."/>
            <person name="Andreopoulos B."/>
            <person name="Lu D."/>
            <person name="Skrede I."/>
            <person name="Drula E."/>
            <person name="Henrissat B."/>
            <person name="Morin E."/>
            <person name="Kohler A."/>
            <person name="Barry K."/>
            <person name="LaButti K."/>
            <person name="Morin E."/>
            <person name="Salamov A."/>
            <person name="Lipzen A."/>
            <person name="Mereny Z."/>
            <person name="Hegedus B."/>
            <person name="Baldrian P."/>
            <person name="Stursova M."/>
            <person name="Weitz H."/>
            <person name="Taylor A."/>
            <person name="Grigoriev I.V."/>
            <person name="Nagy L.G."/>
            <person name="Martin F."/>
            <person name="Kauserud H."/>
        </authorList>
    </citation>
    <scope>NUCLEOTIDE SEQUENCE</scope>
    <source>
        <strain evidence="1">CBHHK002</strain>
    </source>
</reference>
<evidence type="ECO:0000313" key="1">
    <source>
        <dbReference type="EMBL" id="KAJ7353009.1"/>
    </source>
</evidence>
<dbReference type="EMBL" id="JARIHO010000011">
    <property type="protein sequence ID" value="KAJ7353009.1"/>
    <property type="molecule type" value="Genomic_DNA"/>
</dbReference>
<dbReference type="AlphaFoldDB" id="A0AAD7EXC3"/>
<comment type="caution">
    <text evidence="1">The sequence shown here is derived from an EMBL/GenBank/DDBJ whole genome shotgun (WGS) entry which is preliminary data.</text>
</comment>
<dbReference type="Gene3D" id="1.10.1740.120">
    <property type="match status" value="1"/>
</dbReference>
<sequence>MSLLLFTVASGTSIHGLVTKTVTSPISTRSGGTGGGGSGCNWCSCLIALAAEGVACAIAATAEGCSIEADLSCITDTIVAVQQCSACL</sequence>
<accession>A0AAD7EXC3</accession>
<protein>
    <submittedName>
        <fullName evidence="1">Uncharacterized protein</fullName>
    </submittedName>
</protein>
<organism evidence="1 2">
    <name type="scientific">Mycena albidolilacea</name>
    <dbReference type="NCBI Taxonomy" id="1033008"/>
    <lineage>
        <taxon>Eukaryota</taxon>
        <taxon>Fungi</taxon>
        <taxon>Dikarya</taxon>
        <taxon>Basidiomycota</taxon>
        <taxon>Agaricomycotina</taxon>
        <taxon>Agaricomycetes</taxon>
        <taxon>Agaricomycetidae</taxon>
        <taxon>Agaricales</taxon>
        <taxon>Marasmiineae</taxon>
        <taxon>Mycenaceae</taxon>
        <taxon>Mycena</taxon>
    </lineage>
</organism>
<gene>
    <name evidence="1" type="ORF">DFH08DRAFT_956105</name>
</gene>
<name>A0AAD7EXC3_9AGAR</name>
<evidence type="ECO:0000313" key="2">
    <source>
        <dbReference type="Proteomes" id="UP001218218"/>
    </source>
</evidence>